<dbReference type="SUPFAM" id="SSF49265">
    <property type="entry name" value="Fibronectin type III"/>
    <property type="match status" value="1"/>
</dbReference>
<dbReference type="InterPro" id="IPR013783">
    <property type="entry name" value="Ig-like_fold"/>
</dbReference>
<name>A0ABS6K0E9_9BACI</name>
<dbReference type="Proteomes" id="UP000790580">
    <property type="component" value="Unassembled WGS sequence"/>
</dbReference>
<dbReference type="EMBL" id="JAHQCR010000088">
    <property type="protein sequence ID" value="MBU9724120.1"/>
    <property type="molecule type" value="Genomic_DNA"/>
</dbReference>
<dbReference type="RefSeq" id="WP_088074933.1">
    <property type="nucleotide sequence ID" value="NZ_JAHQCR010000088.1"/>
</dbReference>
<gene>
    <name evidence="1" type="ORF">KS407_22100</name>
</gene>
<sequence length="577" mass="65239">MAITTIELPALWRAGMESGNLTNWSSTIVTNNITSSTNFFSWSTSSSNFGQILGFDYELLQNALRDDANSTIKLKMRLEQEGSTEIGVHRLEEPPEQYTSLPSSVYNPIQIHNWDYTGWIETDVTYLRQSLTGNETGITFLPFGMLDRAYEPSLILEGNWVPQRPTLNSPIGGVMRDRTKVITFEWDHNGIFAQSEFELRYRKTGTSTWTTVSAVTQTQTFNLSANSLTSGEYEWQVRTTMTDGNDNYASSQWSSTEVFTVTEATNAPIIVEPESGVQIPTQDLTIEWETVENQEQIQVELVRSGNVVNSTTVTTSNNRITLSDWLSNNTSYVVRLRVISQGELWSDWAERNITVSYTSPVKPNLVLMGNNEKSTITVYIENPTPQGTEPAVTTQDLFRRRGNEVIKLAEGLNANASFIDHTPASDVEYEYYVRVRGDNGTNSTSDMFSTLVKVKDVLLSMANDLTQLLRLKFDPGRSLSLNLNATKKQFNGRKKPVTEFGELIEESVSLNYLVEQSDLIKLKEMAMRQETVLYRDSRGRKYFSTIDNLTINDYMGINDLYTVSLSLYEVDYKEGVD</sequence>
<reference evidence="1 2" key="1">
    <citation type="submission" date="2021-06" db="EMBL/GenBank/DDBJ databases">
        <title>Bacillus sp. RD4P76, an endophyte from a halophyte.</title>
        <authorList>
            <person name="Sun J.-Q."/>
        </authorList>
    </citation>
    <scope>NUCLEOTIDE SEQUENCE [LARGE SCALE GENOMIC DNA]</scope>
    <source>
        <strain evidence="1 2">JCM 17098</strain>
    </source>
</reference>
<evidence type="ECO:0000313" key="2">
    <source>
        <dbReference type="Proteomes" id="UP000790580"/>
    </source>
</evidence>
<proteinExistence type="predicted"/>
<accession>A0ABS6K0E9</accession>
<keyword evidence="2" id="KW-1185">Reference proteome</keyword>
<evidence type="ECO:0000313" key="1">
    <source>
        <dbReference type="EMBL" id="MBU9724120.1"/>
    </source>
</evidence>
<dbReference type="InterPro" id="IPR036116">
    <property type="entry name" value="FN3_sf"/>
</dbReference>
<protein>
    <submittedName>
        <fullName evidence="1">Uncharacterized protein</fullName>
    </submittedName>
</protein>
<comment type="caution">
    <text evidence="1">The sequence shown here is derived from an EMBL/GenBank/DDBJ whole genome shotgun (WGS) entry which is preliminary data.</text>
</comment>
<organism evidence="1 2">
    <name type="scientific">Evansella alkalicola</name>
    <dbReference type="NCBI Taxonomy" id="745819"/>
    <lineage>
        <taxon>Bacteria</taxon>
        <taxon>Bacillati</taxon>
        <taxon>Bacillota</taxon>
        <taxon>Bacilli</taxon>
        <taxon>Bacillales</taxon>
        <taxon>Bacillaceae</taxon>
        <taxon>Evansella</taxon>
    </lineage>
</organism>
<dbReference type="Gene3D" id="2.60.40.10">
    <property type="entry name" value="Immunoglobulins"/>
    <property type="match status" value="2"/>
</dbReference>